<accession>A0A501WZF4</accession>
<dbReference type="PANTHER" id="PTHR34218:SF4">
    <property type="entry name" value="ACYL-HOMOSERINE LACTONE ACYLASE QUIP"/>
    <property type="match status" value="1"/>
</dbReference>
<dbReference type="Gene3D" id="3.60.20.10">
    <property type="entry name" value="Glutamine Phosphoribosylpyrophosphate, subunit 1, domain 1"/>
    <property type="match status" value="1"/>
</dbReference>
<proteinExistence type="inferred from homology"/>
<dbReference type="Gene3D" id="1.10.1400.10">
    <property type="match status" value="1"/>
</dbReference>
<evidence type="ECO:0000256" key="2">
    <source>
        <dbReference type="ARBA" id="ARBA00022801"/>
    </source>
</evidence>
<evidence type="ECO:0000313" key="6">
    <source>
        <dbReference type="EMBL" id="TPE53824.1"/>
    </source>
</evidence>
<evidence type="ECO:0000256" key="5">
    <source>
        <dbReference type="PIRSR" id="PIRSR001227-2"/>
    </source>
</evidence>
<name>A0A501WZF4_9RHOB</name>
<keyword evidence="3" id="KW-0865">Zymogen</keyword>
<keyword evidence="2" id="KW-0378">Hydrolase</keyword>
<gene>
    <name evidence="6" type="ORF">FJM51_01905</name>
</gene>
<dbReference type="InterPro" id="IPR029055">
    <property type="entry name" value="Ntn_hydrolases_N"/>
</dbReference>
<feature type="binding site" evidence="5">
    <location>
        <position position="331"/>
    </location>
    <ligand>
        <name>Ca(2+)</name>
        <dbReference type="ChEBI" id="CHEBI:29108"/>
    </ligand>
</feature>
<dbReference type="SUPFAM" id="SSF56235">
    <property type="entry name" value="N-terminal nucleophile aminohydrolases (Ntn hydrolases)"/>
    <property type="match status" value="1"/>
</dbReference>
<dbReference type="PANTHER" id="PTHR34218">
    <property type="entry name" value="PEPTIDASE S45 PENICILLIN AMIDASE"/>
    <property type="match status" value="1"/>
</dbReference>
<evidence type="ECO:0000256" key="4">
    <source>
        <dbReference type="PIRSR" id="PIRSR001227-1"/>
    </source>
</evidence>
<dbReference type="Gene3D" id="2.30.120.10">
    <property type="match status" value="1"/>
</dbReference>
<evidence type="ECO:0000256" key="3">
    <source>
        <dbReference type="ARBA" id="ARBA00023145"/>
    </source>
</evidence>
<keyword evidence="5" id="KW-0479">Metal-binding</keyword>
<feature type="binding site" evidence="5">
    <location>
        <position position="195"/>
    </location>
    <ligand>
        <name>Ca(2+)</name>
        <dbReference type="ChEBI" id="CHEBI:29108"/>
    </ligand>
</feature>
<feature type="active site" description="Nucleophile" evidence="4">
    <location>
        <position position="259"/>
    </location>
</feature>
<evidence type="ECO:0000256" key="1">
    <source>
        <dbReference type="ARBA" id="ARBA00006586"/>
    </source>
</evidence>
<comment type="cofactor">
    <cofactor evidence="5">
        <name>Ca(2+)</name>
        <dbReference type="ChEBI" id="CHEBI:29108"/>
    </cofactor>
    <text evidence="5">Binds 1 Ca(2+) ion per dimer.</text>
</comment>
<dbReference type="Proteomes" id="UP000319255">
    <property type="component" value="Unassembled WGS sequence"/>
</dbReference>
<reference evidence="6 7" key="1">
    <citation type="submission" date="2019-06" db="EMBL/GenBank/DDBJ databases">
        <title>A novel bacterium of genus Amaricoccus, isolated from marine sediment.</title>
        <authorList>
            <person name="Huang H."/>
            <person name="Mo K."/>
            <person name="Hu Y."/>
        </authorList>
    </citation>
    <scope>NUCLEOTIDE SEQUENCE [LARGE SCALE GENOMIC DNA]</scope>
    <source>
        <strain evidence="6 7">HB172011</strain>
    </source>
</reference>
<sequence length="818" mass="89511">MAFLFRWLTRAFLALALLACAAAALVYYLATQSLPDYDRTYRLDGPRAEIRIPRDSHAVPHILATNDADAFFGLGFVHAQDRLWQMTLLRRTAQGRLSELFGAETLPIDRLMRALDLYGLARQAADRQDPATRAALEAYSVGVNAWLRVVRDEALGRGAPEFFLFDARLAPWTPADSVAILKLMALRLTDKAERETLRASLSLSLPPERLRDILPESPNAAVMALPKYSELLPGAPGNWSLASAGPLDPAPPLDLAGASNAFAATGARAARGAPLIASDPHLALSAPSIWMLARMNLEAGPVIGGTIPGIPAVLIGRNPDLAWGLTSSYLDDQDVYVEKLDPADPGRYLTPEGYRPFVARKVKIAVKGAEPVEEELRWTRHGPVVPPDRFGVAAVTPPGHVASLAWTALTPEDGSIAAAIELMRAHSIREAREAARDVIAPSMNLTLADRSSVGLQMTGAAPARRPESTSQGRIPSPGWLAVNDWQGRRPFEENPWVVDPPSGIVVNTNNRITEAAFPDHLSFDWGDDYRIRRAAKLLGEREYHSLDSFIEIQTDTVSQAARDLLPLIARDLWYSGEPTAADPVARQRQLALERLANWTGEMNENDPEPLIYAAWIRALKRRLAVDELGPMVDEVPLDAMFIERVYRDAEGASAWCDVRQTTAKEDCVEMARRALDDALAELQESYGPRLESWRWGDAHVAIHRHTPLGDIPGLRQLVNIRQGTAGGDDTLMRGLTPGGGPYPYRNVHAAGLRVVQDFADPDSSVFIVATGESGHPLSRHYDDLADPWRRGEYIPMALDLDRVRAGSAGTTTLLPAAP</sequence>
<dbReference type="CDD" id="cd03747">
    <property type="entry name" value="Ntn_PGA_like"/>
    <property type="match status" value="1"/>
</dbReference>
<comment type="similarity">
    <text evidence="1">Belongs to the peptidase S45 family.</text>
</comment>
<dbReference type="RefSeq" id="WP_140452403.1">
    <property type="nucleotide sequence ID" value="NZ_VFRP01000001.1"/>
</dbReference>
<dbReference type="Gene3D" id="1.10.439.10">
    <property type="entry name" value="Penicillin Amidohydrolase, domain 1"/>
    <property type="match status" value="1"/>
</dbReference>
<organism evidence="6 7">
    <name type="scientific">Amaricoccus solimangrovi</name>
    <dbReference type="NCBI Taxonomy" id="2589815"/>
    <lineage>
        <taxon>Bacteria</taxon>
        <taxon>Pseudomonadati</taxon>
        <taxon>Pseudomonadota</taxon>
        <taxon>Alphaproteobacteria</taxon>
        <taxon>Rhodobacterales</taxon>
        <taxon>Paracoccaceae</taxon>
        <taxon>Amaricoccus</taxon>
    </lineage>
</organism>
<dbReference type="InterPro" id="IPR002692">
    <property type="entry name" value="S45"/>
</dbReference>
<dbReference type="PIRSF" id="PIRSF001227">
    <property type="entry name" value="Pen_acylase"/>
    <property type="match status" value="1"/>
</dbReference>
<dbReference type="InterPro" id="IPR043146">
    <property type="entry name" value="Penicillin_amidase_N_B-knob"/>
</dbReference>
<dbReference type="InterPro" id="IPR043147">
    <property type="entry name" value="Penicillin_amidase_A-knob"/>
</dbReference>
<dbReference type="AlphaFoldDB" id="A0A501WZF4"/>
<dbReference type="InterPro" id="IPR014395">
    <property type="entry name" value="Pen/GL7ACA/AHL_acylase"/>
</dbReference>
<dbReference type="EMBL" id="VFRP01000001">
    <property type="protein sequence ID" value="TPE53824.1"/>
    <property type="molecule type" value="Genomic_DNA"/>
</dbReference>
<dbReference type="GO" id="GO:0016811">
    <property type="term" value="F:hydrolase activity, acting on carbon-nitrogen (but not peptide) bonds, in linear amides"/>
    <property type="evidence" value="ECO:0007669"/>
    <property type="project" value="InterPro"/>
</dbReference>
<protein>
    <submittedName>
        <fullName evidence="6">Penicillin acylase family protein</fullName>
    </submittedName>
</protein>
<feature type="binding site" evidence="5">
    <location>
        <position position="334"/>
    </location>
    <ligand>
        <name>Ca(2+)</name>
        <dbReference type="ChEBI" id="CHEBI:29108"/>
    </ligand>
</feature>
<dbReference type="InterPro" id="IPR023343">
    <property type="entry name" value="Penicillin_amidase_dom1"/>
</dbReference>
<dbReference type="OrthoDB" id="9760084at2"/>
<keyword evidence="5" id="KW-0106">Calcium</keyword>
<dbReference type="GO" id="GO:0017000">
    <property type="term" value="P:antibiotic biosynthetic process"/>
    <property type="evidence" value="ECO:0007669"/>
    <property type="project" value="InterPro"/>
</dbReference>
<comment type="caution">
    <text evidence="6">The sequence shown here is derived from an EMBL/GenBank/DDBJ whole genome shotgun (WGS) entry which is preliminary data.</text>
</comment>
<evidence type="ECO:0000313" key="7">
    <source>
        <dbReference type="Proteomes" id="UP000319255"/>
    </source>
</evidence>
<keyword evidence="7" id="KW-1185">Reference proteome</keyword>
<dbReference type="Pfam" id="PF01804">
    <property type="entry name" value="Penicil_amidase"/>
    <property type="match status" value="1"/>
</dbReference>
<dbReference type="GO" id="GO:0046872">
    <property type="term" value="F:metal ion binding"/>
    <property type="evidence" value="ECO:0007669"/>
    <property type="project" value="UniProtKB-KW"/>
</dbReference>